<protein>
    <recommendedName>
        <fullName evidence="2">Terminal beta-(1-&gt;2)-arabinofuranosyltransferase C-terminal domain-containing protein</fullName>
    </recommendedName>
</protein>
<keyword evidence="1" id="KW-0812">Transmembrane</keyword>
<accession>A0ABS7QIP4</accession>
<feature type="transmembrane region" description="Helical" evidence="1">
    <location>
        <begin position="104"/>
        <end position="125"/>
    </location>
</feature>
<feature type="transmembrane region" description="Helical" evidence="1">
    <location>
        <begin position="154"/>
        <end position="177"/>
    </location>
</feature>
<reference evidence="3 4" key="1">
    <citation type="submission" date="2021-08" db="EMBL/GenBank/DDBJ databases">
        <title>WGS of actinomycetes from Thailand.</title>
        <authorList>
            <person name="Thawai C."/>
        </authorList>
    </citation>
    <scope>NUCLEOTIDE SEQUENCE [LARGE SCALE GENOMIC DNA]</scope>
    <source>
        <strain evidence="3 4">PLK6-54</strain>
    </source>
</reference>
<sequence length="593" mass="63243">MTSHDLVPGTRQPWLRGRAGSVPLSHRLREALIVGTPAVVVTVLGWRQRWVGDDGMVYARTAREILAGQGPVFNAGERAEASSGTLWQWLLTACSDVTAKDPSVVAVTLGVLLTGIGYVLAVAAARKAVRPLSSAPLLPVGMLVLLAVKPDWDYATSGLENGLAIGWIALTWWYLVAARDMRSRRHPHPAAATRHSPYAAACLIGLGPLVQPELVLVTAVFLVALFVLLRPRPMRAAGLLATAVVLPAAYEVFRAGYYGVLVPLPTLTEETGRPMWARGLAYVTDFTEPYRLWLPVALLAVVAVQAPRRVLRPELLAPPLAGLLLWLNVSRVGGDTMHGRMLLPGLFLLMLPLCAVPLGRLTGSAAAAVAVWSVLCALLWRPPAATGAPYPILDEQRAYAASAAGPHPVTEFSHAEQVSPLLPAELAAENGRKPVLLLQIPDGGGRFVSLPLAARFRTRLAGSYGLLGYNGIVTPLDATAVDPRGVAYPLAAHRTRAATGPAGRSAQEQALDPAWIVADWTDPGVPLPAGLDPARVSAARHALSCGRLAELQSSVRAPLTPGRFWRNLTGAWSRTGFRFPADPLRAERALCRG</sequence>
<organism evidence="3 4">
    <name type="scientific">Actinacidiphila acidipaludis</name>
    <dbReference type="NCBI Taxonomy" id="2873382"/>
    <lineage>
        <taxon>Bacteria</taxon>
        <taxon>Bacillati</taxon>
        <taxon>Actinomycetota</taxon>
        <taxon>Actinomycetes</taxon>
        <taxon>Kitasatosporales</taxon>
        <taxon>Streptomycetaceae</taxon>
        <taxon>Actinacidiphila</taxon>
    </lineage>
</organism>
<dbReference type="Proteomes" id="UP000778578">
    <property type="component" value="Unassembled WGS sequence"/>
</dbReference>
<evidence type="ECO:0000313" key="4">
    <source>
        <dbReference type="Proteomes" id="UP000778578"/>
    </source>
</evidence>
<gene>
    <name evidence="3" type="ORF">K7862_36245</name>
</gene>
<proteinExistence type="predicted"/>
<evidence type="ECO:0000259" key="2">
    <source>
        <dbReference type="Pfam" id="PF26371"/>
    </source>
</evidence>
<keyword evidence="4" id="KW-1185">Reference proteome</keyword>
<feature type="domain" description="Terminal beta-(1-&gt;2)-arabinofuranosyltransferase C-terminal" evidence="2">
    <location>
        <begin position="467"/>
        <end position="570"/>
    </location>
</feature>
<dbReference type="InterPro" id="IPR058983">
    <property type="entry name" value="AftB_C"/>
</dbReference>
<dbReference type="EMBL" id="JAINZZ010000103">
    <property type="protein sequence ID" value="MBY8883046.1"/>
    <property type="molecule type" value="Genomic_DNA"/>
</dbReference>
<evidence type="ECO:0000256" key="1">
    <source>
        <dbReference type="SAM" id="Phobius"/>
    </source>
</evidence>
<keyword evidence="1" id="KW-1133">Transmembrane helix</keyword>
<feature type="transmembrane region" description="Helical" evidence="1">
    <location>
        <begin position="198"/>
        <end position="228"/>
    </location>
</feature>
<dbReference type="Pfam" id="PF26371">
    <property type="entry name" value="AftB_C"/>
    <property type="match status" value="1"/>
</dbReference>
<name>A0ABS7QIP4_9ACTN</name>
<evidence type="ECO:0000313" key="3">
    <source>
        <dbReference type="EMBL" id="MBY8883046.1"/>
    </source>
</evidence>
<comment type="caution">
    <text evidence="3">The sequence shown here is derived from an EMBL/GenBank/DDBJ whole genome shotgun (WGS) entry which is preliminary data.</text>
</comment>
<dbReference type="RefSeq" id="WP_222969882.1">
    <property type="nucleotide sequence ID" value="NZ_JAINZZ010000103.1"/>
</dbReference>
<keyword evidence="1" id="KW-0472">Membrane</keyword>